<evidence type="ECO:0000313" key="10">
    <source>
        <dbReference type="Proteomes" id="UP000887097"/>
    </source>
</evidence>
<evidence type="ECO:0000256" key="4">
    <source>
        <dbReference type="ARBA" id="ARBA00022691"/>
    </source>
</evidence>
<evidence type="ECO:0000256" key="6">
    <source>
        <dbReference type="ARBA" id="ARBA00047422"/>
    </source>
</evidence>
<keyword evidence="5" id="KW-0680">Restriction system</keyword>
<dbReference type="GeneID" id="31499910"/>
<dbReference type="Gene3D" id="3.90.120.10">
    <property type="entry name" value="DNA Methylase, subunit A, domain 2"/>
    <property type="match status" value="1"/>
</dbReference>
<organism evidence="9 10">
    <name type="scientific">Xylanibacter ruminicola</name>
    <name type="common">Prevotella ruminicola</name>
    <dbReference type="NCBI Taxonomy" id="839"/>
    <lineage>
        <taxon>Bacteria</taxon>
        <taxon>Pseudomonadati</taxon>
        <taxon>Bacteroidota</taxon>
        <taxon>Bacteroidia</taxon>
        <taxon>Bacteroidales</taxon>
        <taxon>Prevotellaceae</taxon>
        <taxon>Xylanibacter</taxon>
    </lineage>
</organism>
<gene>
    <name evidence="9" type="primary">dcm_1</name>
    <name evidence="9" type="ORF">PRMUPPPA20_08740</name>
</gene>
<dbReference type="AlphaFoldDB" id="A0AA37MEL8"/>
<comment type="caution">
    <text evidence="9">The sequence shown here is derived from an EMBL/GenBank/DDBJ whole genome shotgun (WGS) entry which is preliminary data.</text>
</comment>
<dbReference type="GO" id="GO:0044027">
    <property type="term" value="P:negative regulation of gene expression via chromosomal CpG island methylation"/>
    <property type="evidence" value="ECO:0007669"/>
    <property type="project" value="TreeGrafter"/>
</dbReference>
<protein>
    <recommendedName>
        <fullName evidence="1">DNA (cytosine-5-)-methyltransferase</fullName>
        <ecNumber evidence="1">2.1.1.37</ecNumber>
    </recommendedName>
</protein>
<keyword evidence="3 7" id="KW-0808">Transferase</keyword>
<dbReference type="PROSITE" id="PS51679">
    <property type="entry name" value="SAM_MT_C5"/>
    <property type="match status" value="1"/>
</dbReference>
<dbReference type="PRINTS" id="PR00105">
    <property type="entry name" value="C5METTRFRASE"/>
</dbReference>
<evidence type="ECO:0000256" key="1">
    <source>
        <dbReference type="ARBA" id="ARBA00011975"/>
    </source>
</evidence>
<sequence length="394" mass="44944">MKYILEKKYLSNICPHQYDVFVNSLGNCQQDNVGFTLNYTDRNYLCKPMIEKLAESKVQAISFFSGCGGLDIGTQMAGARIISTLDFEPATVETVKANEFFKFAEHNCADIRNVSGKDYSALLRSSNPDKLIIVGGPPCQPFSKAGYWITNEKRKAVDDERNMVGEYLRIIEEIRPDGFLLENVESILHPTNKAAVDYIEEKITRMGYHFVRILANALEYGIPQKRKRVLFLASKKPISGQPTKLAPEEVEKVSVLDWIGRFDKPELSENEESTEGKTYDYELSEIPPGHNYIALSARDNYPNPKFVANKRFWNFLLKLHPLQPSWTIAAQPGPWVGPFHWNNRRLRAQEVAAIQTFPMDYKFVGSRRIIQKQIGNAVPSLLGEKFVEHLIKFI</sequence>
<evidence type="ECO:0000313" key="9">
    <source>
        <dbReference type="EMBL" id="GJG32765.1"/>
    </source>
</evidence>
<comment type="catalytic activity">
    <reaction evidence="6">
        <text>a 2'-deoxycytidine in DNA + S-adenosyl-L-methionine = a 5-methyl-2'-deoxycytidine in DNA + S-adenosyl-L-homocysteine + H(+)</text>
        <dbReference type="Rhea" id="RHEA:13681"/>
        <dbReference type="Rhea" id="RHEA-COMP:11369"/>
        <dbReference type="Rhea" id="RHEA-COMP:11370"/>
        <dbReference type="ChEBI" id="CHEBI:15378"/>
        <dbReference type="ChEBI" id="CHEBI:57856"/>
        <dbReference type="ChEBI" id="CHEBI:59789"/>
        <dbReference type="ChEBI" id="CHEBI:85452"/>
        <dbReference type="ChEBI" id="CHEBI:85454"/>
        <dbReference type="EC" id="2.1.1.37"/>
    </reaction>
</comment>
<evidence type="ECO:0000256" key="2">
    <source>
        <dbReference type="ARBA" id="ARBA00022603"/>
    </source>
</evidence>
<proteinExistence type="inferred from homology"/>
<dbReference type="InterPro" id="IPR050390">
    <property type="entry name" value="C5-Methyltransferase"/>
</dbReference>
<evidence type="ECO:0000256" key="3">
    <source>
        <dbReference type="ARBA" id="ARBA00022679"/>
    </source>
</evidence>
<reference evidence="9" key="1">
    <citation type="submission" date="2021-08" db="EMBL/GenBank/DDBJ databases">
        <title>Prevotella lacticifex sp. nov., isolated from rumen of cow.</title>
        <authorList>
            <person name="Shinkai T."/>
            <person name="Ikeyama N."/>
            <person name="Kumagai M."/>
            <person name="Ohmori H."/>
            <person name="Sakamoto M."/>
            <person name="Ohkuma M."/>
            <person name="Mitsumori M."/>
        </authorList>
    </citation>
    <scope>NUCLEOTIDE SEQUENCE</scope>
    <source>
        <strain evidence="9">JCM 8259</strain>
    </source>
</reference>
<accession>A0AA37MEL8</accession>
<dbReference type="PANTHER" id="PTHR10629:SF52">
    <property type="entry name" value="DNA (CYTOSINE-5)-METHYLTRANSFERASE 1"/>
    <property type="match status" value="1"/>
</dbReference>
<dbReference type="Pfam" id="PF00145">
    <property type="entry name" value="DNA_methylase"/>
    <property type="match status" value="1"/>
</dbReference>
<dbReference type="Proteomes" id="UP000887097">
    <property type="component" value="Unassembled WGS sequence"/>
</dbReference>
<evidence type="ECO:0000256" key="8">
    <source>
        <dbReference type="RuleBase" id="RU000416"/>
    </source>
</evidence>
<dbReference type="GO" id="GO:0009307">
    <property type="term" value="P:DNA restriction-modification system"/>
    <property type="evidence" value="ECO:0007669"/>
    <property type="project" value="UniProtKB-KW"/>
</dbReference>
<dbReference type="InterPro" id="IPR001525">
    <property type="entry name" value="C5_MeTfrase"/>
</dbReference>
<feature type="active site" evidence="7">
    <location>
        <position position="139"/>
    </location>
</feature>
<dbReference type="SUPFAM" id="SSF53335">
    <property type="entry name" value="S-adenosyl-L-methionine-dependent methyltransferases"/>
    <property type="match status" value="1"/>
</dbReference>
<dbReference type="RefSeq" id="WP_143040142.1">
    <property type="nucleotide sequence ID" value="NZ_BPTT01000001.1"/>
</dbReference>
<comment type="similarity">
    <text evidence="7 8">Belongs to the class I-like SAM-binding methyltransferase superfamily. C5-methyltransferase family.</text>
</comment>
<dbReference type="Gene3D" id="3.40.50.150">
    <property type="entry name" value="Vaccinia Virus protein VP39"/>
    <property type="match status" value="1"/>
</dbReference>
<dbReference type="NCBIfam" id="TIGR00675">
    <property type="entry name" value="dcm"/>
    <property type="match status" value="1"/>
</dbReference>
<dbReference type="GO" id="GO:0032259">
    <property type="term" value="P:methylation"/>
    <property type="evidence" value="ECO:0007669"/>
    <property type="project" value="UniProtKB-KW"/>
</dbReference>
<dbReference type="EC" id="2.1.1.37" evidence="1"/>
<keyword evidence="4 7" id="KW-0949">S-adenosyl-L-methionine</keyword>
<dbReference type="GO" id="GO:0003886">
    <property type="term" value="F:DNA (cytosine-5-)-methyltransferase activity"/>
    <property type="evidence" value="ECO:0007669"/>
    <property type="project" value="UniProtKB-EC"/>
</dbReference>
<dbReference type="GO" id="GO:0003677">
    <property type="term" value="F:DNA binding"/>
    <property type="evidence" value="ECO:0007669"/>
    <property type="project" value="TreeGrafter"/>
</dbReference>
<evidence type="ECO:0000256" key="5">
    <source>
        <dbReference type="ARBA" id="ARBA00022747"/>
    </source>
</evidence>
<keyword evidence="2 7" id="KW-0489">Methyltransferase</keyword>
<evidence type="ECO:0000256" key="7">
    <source>
        <dbReference type="PROSITE-ProRule" id="PRU01016"/>
    </source>
</evidence>
<dbReference type="EMBL" id="BPTT01000001">
    <property type="protein sequence ID" value="GJG32765.1"/>
    <property type="molecule type" value="Genomic_DNA"/>
</dbReference>
<dbReference type="PANTHER" id="PTHR10629">
    <property type="entry name" value="CYTOSINE-SPECIFIC METHYLTRANSFERASE"/>
    <property type="match status" value="1"/>
</dbReference>
<name>A0AA37MEL8_XYLRU</name>
<dbReference type="InterPro" id="IPR029063">
    <property type="entry name" value="SAM-dependent_MTases_sf"/>
</dbReference>